<evidence type="ECO:0000313" key="3">
    <source>
        <dbReference type="Proteomes" id="UP000245119"/>
    </source>
</evidence>
<feature type="compositionally biased region" description="Basic residues" evidence="1">
    <location>
        <begin position="54"/>
        <end position="63"/>
    </location>
</feature>
<sequence>MKNVYLYVNLFKTGAFVVTRDRPGAAREGLGVTLPPRVSEVPRANTSPQENTHTPRHHHHHQRSLFTYQRPRVHTPTHTHLARPEKAQSLSPARRRTAHTCFPRVKSAASPVTDGGGLQHCVLVASASAPNASACWASSDCLSPWTPYPPLLHSTPTPHSLSLISPSHFTRTAPQRHSTSRMRQD</sequence>
<comment type="caution">
    <text evidence="2">The sequence shown here is derived from an EMBL/GenBank/DDBJ whole genome shotgun (WGS) entry which is preliminary data.</text>
</comment>
<feature type="compositionally biased region" description="Polar residues" evidence="1">
    <location>
        <begin position="163"/>
        <end position="177"/>
    </location>
</feature>
<feature type="region of interest" description="Disordered" evidence="1">
    <location>
        <begin position="163"/>
        <end position="185"/>
    </location>
</feature>
<protein>
    <submittedName>
        <fullName evidence="2">Uncharacterized protein</fullName>
    </submittedName>
</protein>
<dbReference type="Proteomes" id="UP000245119">
    <property type="component" value="Linkage Group LG1"/>
</dbReference>
<reference evidence="2 3" key="1">
    <citation type="submission" date="2018-04" db="EMBL/GenBank/DDBJ databases">
        <title>The genome of golden apple snail Pomacea canaliculata provides insight into stress tolerance and invasive adaptation.</title>
        <authorList>
            <person name="Liu C."/>
            <person name="Liu B."/>
            <person name="Ren Y."/>
            <person name="Zhang Y."/>
            <person name="Wang H."/>
            <person name="Li S."/>
            <person name="Jiang F."/>
            <person name="Yin L."/>
            <person name="Zhang G."/>
            <person name="Qian W."/>
            <person name="Fan W."/>
        </authorList>
    </citation>
    <scope>NUCLEOTIDE SEQUENCE [LARGE SCALE GENOMIC DNA]</scope>
    <source>
        <strain evidence="2">SZHN2017</strain>
        <tissue evidence="2">Muscle</tissue>
    </source>
</reference>
<feature type="region of interest" description="Disordered" evidence="1">
    <location>
        <begin position="36"/>
        <end position="63"/>
    </location>
</feature>
<name>A0A2T7PXM1_POMCA</name>
<gene>
    <name evidence="2" type="ORF">C0Q70_00786</name>
</gene>
<organism evidence="2 3">
    <name type="scientific">Pomacea canaliculata</name>
    <name type="common">Golden apple snail</name>
    <dbReference type="NCBI Taxonomy" id="400727"/>
    <lineage>
        <taxon>Eukaryota</taxon>
        <taxon>Metazoa</taxon>
        <taxon>Spiralia</taxon>
        <taxon>Lophotrochozoa</taxon>
        <taxon>Mollusca</taxon>
        <taxon>Gastropoda</taxon>
        <taxon>Caenogastropoda</taxon>
        <taxon>Architaenioglossa</taxon>
        <taxon>Ampullarioidea</taxon>
        <taxon>Ampullariidae</taxon>
        <taxon>Pomacea</taxon>
    </lineage>
</organism>
<evidence type="ECO:0000256" key="1">
    <source>
        <dbReference type="SAM" id="MobiDB-lite"/>
    </source>
</evidence>
<feature type="region of interest" description="Disordered" evidence="1">
    <location>
        <begin position="76"/>
        <end position="95"/>
    </location>
</feature>
<dbReference type="EMBL" id="PZQS01000001">
    <property type="protein sequence ID" value="PVD38175.1"/>
    <property type="molecule type" value="Genomic_DNA"/>
</dbReference>
<evidence type="ECO:0000313" key="2">
    <source>
        <dbReference type="EMBL" id="PVD38175.1"/>
    </source>
</evidence>
<dbReference type="AlphaFoldDB" id="A0A2T7PXM1"/>
<proteinExistence type="predicted"/>
<accession>A0A2T7PXM1</accession>
<keyword evidence="3" id="KW-1185">Reference proteome</keyword>